<reference evidence="3" key="1">
    <citation type="submission" date="2020-05" db="EMBL/GenBank/DDBJ databases">
        <authorList>
            <person name="Chiriac C."/>
            <person name="Salcher M."/>
            <person name="Ghai R."/>
            <person name="Kavagutti S V."/>
        </authorList>
    </citation>
    <scope>NUCLEOTIDE SEQUENCE</scope>
</reference>
<sequence length="876" mass="93702">MKLSLNRILAVALSFVLVFAGISAFQTETPAKAADASRFDPGLIISDSVFYDFGTMTVAEIQRFLESKVPVCRANDGGPTCLRDYISDQLEKPGEDGKCAPMPAIPNIRASQIIYNIARACGINPKVLLVTLQKEQGLIQASNPTAYMYRAAMGYGCPDSDPGICGKVWTGLFNQLYKGAGQLQWYGDPRGSFTYLKVGRTANIRYNPNERCGTKPVLIKSIATTALYYYTPYTPNDAALKNLYGTGDSCSAYGNRNFWRFFSDWFGSPIGGGFLLKSETSPTYLIVDNNKYLISDPAMIEALKPLGPLGVISQDYLDSFATASTLNRLIKSATGQYWFFDEGKKFTITTCNQAATFGLDCVTAVQLTSSQLSALANGGALTERVGGEGTEEFFISGASKRQILDPFSVTEAGINLPALSPTKISAFNYLPWGNPVIANKSLFTNRTTGNKGVFVDGVYFEIDAKTSAEVNFAKWFAASNGTMTTDGLSKVNSGVTVKSIVQGPTGLHYLLTPEGKRPIINGTEVIADAPIVSEAFLNAIPSDATSITAPAFIRGAGDKTIYFVNAKQRRATLSAADRALIGFNMYSTGVVDISAAALAMIKLGPPVIADSTVVRSTKTGLTYWITGPNTMASVENTNQATQFGLAKARSATSAQLAGYRQNSKLTGVKASCGVQEYIVASGKYFKVDAATAVHYPGAALKLSDITCSKIVVAPTEIGRFIRTPDKVYWLIQNGKKRQISNAARYESLRAGGLPAINIDTYFASRIVTGAAAPAVLVEPTATPTPTPTATSTPTPTPTRSATPTPTRTPTPTPTPTRTVTPTVTPSPTSTSFFYTVVSGDTLSGIALRFKRTVSAIRTANKLTSDVIKIGQRLLIP</sequence>
<dbReference type="CDD" id="cd00118">
    <property type="entry name" value="LysM"/>
    <property type="match status" value="1"/>
</dbReference>
<name>A0A6J6N0W1_9ZZZZ</name>
<dbReference type="PROSITE" id="PS51782">
    <property type="entry name" value="LYSM"/>
    <property type="match status" value="1"/>
</dbReference>
<dbReference type="InterPro" id="IPR036779">
    <property type="entry name" value="LysM_dom_sf"/>
</dbReference>
<dbReference type="InterPro" id="IPR051441">
    <property type="entry name" value="SelW_related"/>
</dbReference>
<accession>A0A6J6N0W1</accession>
<protein>
    <submittedName>
        <fullName evidence="3">Unannotated protein</fullName>
    </submittedName>
</protein>
<evidence type="ECO:0000313" key="3">
    <source>
        <dbReference type="EMBL" id="CAB4680250.1"/>
    </source>
</evidence>
<dbReference type="SUPFAM" id="SSF54106">
    <property type="entry name" value="LysM domain"/>
    <property type="match status" value="1"/>
</dbReference>
<feature type="compositionally biased region" description="Low complexity" evidence="1">
    <location>
        <begin position="779"/>
        <end position="805"/>
    </location>
</feature>
<dbReference type="PANTHER" id="PTHR15124:SF27">
    <property type="entry name" value="MIGRATION AND INVASION ENHANCER 1"/>
    <property type="match status" value="1"/>
</dbReference>
<dbReference type="PANTHER" id="PTHR15124">
    <property type="entry name" value="SELENOPROTEIN W"/>
    <property type="match status" value="1"/>
</dbReference>
<dbReference type="EMBL" id="CAEZXK010000003">
    <property type="protein sequence ID" value="CAB4680250.1"/>
    <property type="molecule type" value="Genomic_DNA"/>
</dbReference>
<organism evidence="3">
    <name type="scientific">freshwater metagenome</name>
    <dbReference type="NCBI Taxonomy" id="449393"/>
    <lineage>
        <taxon>unclassified sequences</taxon>
        <taxon>metagenomes</taxon>
        <taxon>ecological metagenomes</taxon>
    </lineage>
</organism>
<dbReference type="AlphaFoldDB" id="A0A6J6N0W1"/>
<dbReference type="Gene3D" id="3.10.350.10">
    <property type="entry name" value="LysM domain"/>
    <property type="match status" value="1"/>
</dbReference>
<dbReference type="InterPro" id="IPR018392">
    <property type="entry name" value="LysM"/>
</dbReference>
<dbReference type="Pfam" id="PF01476">
    <property type="entry name" value="LysM"/>
    <property type="match status" value="1"/>
</dbReference>
<dbReference type="SMART" id="SM00257">
    <property type="entry name" value="LysM"/>
    <property type="match status" value="1"/>
</dbReference>
<evidence type="ECO:0000259" key="2">
    <source>
        <dbReference type="PROSITE" id="PS51782"/>
    </source>
</evidence>
<proteinExistence type="predicted"/>
<feature type="compositionally biased region" description="Low complexity" evidence="1">
    <location>
        <begin position="815"/>
        <end position="825"/>
    </location>
</feature>
<gene>
    <name evidence="3" type="ORF">UFOPK2370_00220</name>
</gene>
<evidence type="ECO:0000256" key="1">
    <source>
        <dbReference type="SAM" id="MobiDB-lite"/>
    </source>
</evidence>
<feature type="domain" description="LysM" evidence="2">
    <location>
        <begin position="832"/>
        <end position="875"/>
    </location>
</feature>
<feature type="region of interest" description="Disordered" evidence="1">
    <location>
        <begin position="778"/>
        <end position="825"/>
    </location>
</feature>